<organism evidence="1 2">
    <name type="scientific">Bacillus rhizoplanae</name>
    <dbReference type="NCBI Taxonomy" id="2880966"/>
    <lineage>
        <taxon>Bacteria</taxon>
        <taxon>Bacillati</taxon>
        <taxon>Bacillota</taxon>
        <taxon>Bacilli</taxon>
        <taxon>Bacillales</taxon>
        <taxon>Bacillaceae</taxon>
        <taxon>Bacillus</taxon>
    </lineage>
</organism>
<evidence type="ECO:0000313" key="1">
    <source>
        <dbReference type="EMBL" id="CAG9614620.1"/>
    </source>
</evidence>
<gene>
    <name evidence="1" type="ORF">BACCIP111899_03853</name>
</gene>
<accession>A0ABN8A4X1</accession>
<protein>
    <submittedName>
        <fullName evidence="1">Uncharacterized protein</fullName>
    </submittedName>
</protein>
<sequence>MTNRVLLYLLGRENEPSVMKVLQQYYEHALHFSKQWIESDQQHGVIKSSIDSSRTAEL</sequence>
<evidence type="ECO:0000313" key="2">
    <source>
        <dbReference type="Proteomes" id="UP000789423"/>
    </source>
</evidence>
<proteinExistence type="predicted"/>
<name>A0ABN8A4X1_9BACI</name>
<keyword evidence="2" id="KW-1185">Reference proteome</keyword>
<reference evidence="1 2" key="1">
    <citation type="submission" date="2021-10" db="EMBL/GenBank/DDBJ databases">
        <authorList>
            <person name="Criscuolo A."/>
        </authorList>
    </citation>
    <scope>NUCLEOTIDE SEQUENCE [LARGE SCALE GENOMIC DNA]</scope>
    <source>
        <strain evidence="2">CIP 111899</strain>
    </source>
</reference>
<dbReference type="EMBL" id="CAKJTI010000032">
    <property type="protein sequence ID" value="CAG9614620.1"/>
    <property type="molecule type" value="Genomic_DNA"/>
</dbReference>
<dbReference type="Proteomes" id="UP000789423">
    <property type="component" value="Unassembled WGS sequence"/>
</dbReference>
<dbReference type="RefSeq" id="WP_230576560.1">
    <property type="nucleotide sequence ID" value="NZ_CAKJTI010000032.1"/>
</dbReference>
<comment type="caution">
    <text evidence="1">The sequence shown here is derived from an EMBL/GenBank/DDBJ whole genome shotgun (WGS) entry which is preliminary data.</text>
</comment>